<dbReference type="Pfam" id="PF00069">
    <property type="entry name" value="Pkinase"/>
    <property type="match status" value="1"/>
</dbReference>
<protein>
    <recommendedName>
        <fullName evidence="1">non-specific serine/threonine protein kinase</fullName>
        <ecNumber evidence="1">2.7.11.1</ecNumber>
    </recommendedName>
</protein>
<organism evidence="13">
    <name type="scientific">Cyanothece sp. (strain PCC 7425 / ATCC 29141)</name>
    <dbReference type="NCBI Taxonomy" id="395961"/>
    <lineage>
        <taxon>Bacteria</taxon>
        <taxon>Bacillati</taxon>
        <taxon>Cyanobacteriota</taxon>
        <taxon>Cyanophyceae</taxon>
        <taxon>Gomontiellales</taxon>
        <taxon>Cyanothecaceae</taxon>
        <taxon>Cyanothece</taxon>
    </lineage>
</organism>
<comment type="catalytic activity">
    <reaction evidence="7">
        <text>L-threonyl-[protein] + ATP = O-phospho-L-threonyl-[protein] + ADP + H(+)</text>
        <dbReference type="Rhea" id="RHEA:46608"/>
        <dbReference type="Rhea" id="RHEA-COMP:11060"/>
        <dbReference type="Rhea" id="RHEA-COMP:11605"/>
        <dbReference type="ChEBI" id="CHEBI:15378"/>
        <dbReference type="ChEBI" id="CHEBI:30013"/>
        <dbReference type="ChEBI" id="CHEBI:30616"/>
        <dbReference type="ChEBI" id="CHEBI:61977"/>
        <dbReference type="ChEBI" id="CHEBI:456216"/>
        <dbReference type="EC" id="2.7.11.1"/>
    </reaction>
</comment>
<dbReference type="SUPFAM" id="SSF56112">
    <property type="entry name" value="Protein kinase-like (PK-like)"/>
    <property type="match status" value="1"/>
</dbReference>
<keyword evidence="4 9" id="KW-0547">Nucleotide-binding</keyword>
<keyword evidence="11" id="KW-1133">Transmembrane helix</keyword>
<evidence type="ECO:0000256" key="11">
    <source>
        <dbReference type="SAM" id="Phobius"/>
    </source>
</evidence>
<keyword evidence="2 13" id="KW-0723">Serine/threonine-protein kinase</keyword>
<evidence type="ECO:0000256" key="2">
    <source>
        <dbReference type="ARBA" id="ARBA00022527"/>
    </source>
</evidence>
<evidence type="ECO:0000256" key="8">
    <source>
        <dbReference type="ARBA" id="ARBA00048679"/>
    </source>
</evidence>
<dbReference type="PROSITE" id="PS00108">
    <property type="entry name" value="PROTEIN_KINASE_ST"/>
    <property type="match status" value="1"/>
</dbReference>
<evidence type="ECO:0000313" key="13">
    <source>
        <dbReference type="EMBL" id="ACL44782.1"/>
    </source>
</evidence>
<feature type="compositionally biased region" description="Low complexity" evidence="10">
    <location>
        <begin position="357"/>
        <end position="378"/>
    </location>
</feature>
<evidence type="ECO:0000256" key="9">
    <source>
        <dbReference type="PROSITE-ProRule" id="PRU10141"/>
    </source>
</evidence>
<feature type="compositionally biased region" description="Polar residues" evidence="10">
    <location>
        <begin position="287"/>
        <end position="317"/>
    </location>
</feature>
<evidence type="ECO:0000259" key="12">
    <source>
        <dbReference type="PROSITE" id="PS50011"/>
    </source>
</evidence>
<dbReference type="Gene3D" id="1.10.510.10">
    <property type="entry name" value="Transferase(Phosphotransferase) domain 1"/>
    <property type="match status" value="1"/>
</dbReference>
<dbReference type="PRINTS" id="PR01217">
    <property type="entry name" value="PRICHEXTENSN"/>
</dbReference>
<dbReference type="InterPro" id="IPR017441">
    <property type="entry name" value="Protein_kinase_ATP_BS"/>
</dbReference>
<dbReference type="GO" id="GO:0004674">
    <property type="term" value="F:protein serine/threonine kinase activity"/>
    <property type="evidence" value="ECO:0007669"/>
    <property type="project" value="UniProtKB-KW"/>
</dbReference>
<feature type="domain" description="Protein kinase" evidence="12">
    <location>
        <begin position="9"/>
        <end position="277"/>
    </location>
</feature>
<feature type="transmembrane region" description="Helical" evidence="11">
    <location>
        <begin position="327"/>
        <end position="348"/>
    </location>
</feature>
<keyword evidence="3" id="KW-0808">Transferase</keyword>
<dbReference type="PROSITE" id="PS50011">
    <property type="entry name" value="PROTEIN_KINASE_DOM"/>
    <property type="match status" value="1"/>
</dbReference>
<dbReference type="KEGG" id="cyn:Cyan7425_2424"/>
<name>B8HX91_CYAP4</name>
<dbReference type="SMART" id="SM00220">
    <property type="entry name" value="S_TKc"/>
    <property type="match status" value="1"/>
</dbReference>
<proteinExistence type="predicted"/>
<dbReference type="EMBL" id="CP001344">
    <property type="protein sequence ID" value="ACL44782.1"/>
    <property type="molecule type" value="Genomic_DNA"/>
</dbReference>
<dbReference type="HOGENOM" id="CLU_000288_135_5_3"/>
<reference evidence="13" key="1">
    <citation type="submission" date="2009-01" db="EMBL/GenBank/DDBJ databases">
        <title>Complete sequence of chromosome Cyanothece sp. PCC 7425.</title>
        <authorList>
            <consortium name="US DOE Joint Genome Institute"/>
            <person name="Lucas S."/>
            <person name="Copeland A."/>
            <person name="Lapidus A."/>
            <person name="Glavina del Rio T."/>
            <person name="Dalin E."/>
            <person name="Tice H."/>
            <person name="Bruce D."/>
            <person name="Goodwin L."/>
            <person name="Pitluck S."/>
            <person name="Sims D."/>
            <person name="Meineke L."/>
            <person name="Brettin T."/>
            <person name="Detter J.C."/>
            <person name="Han C."/>
            <person name="Larimer F."/>
            <person name="Land M."/>
            <person name="Hauser L."/>
            <person name="Kyrpides N."/>
            <person name="Ovchinnikova G."/>
            <person name="Liberton M."/>
            <person name="Stoeckel J."/>
            <person name="Banerjee A."/>
            <person name="Singh A."/>
            <person name="Page L."/>
            <person name="Sato H."/>
            <person name="Zhao L."/>
            <person name="Sherman L."/>
            <person name="Pakrasi H."/>
            <person name="Richardson P."/>
        </authorList>
    </citation>
    <scope>NUCLEOTIDE SEQUENCE</scope>
    <source>
        <strain evidence="13">PCC 7425</strain>
    </source>
</reference>
<dbReference type="AlphaFoldDB" id="B8HX91"/>
<evidence type="ECO:0000256" key="5">
    <source>
        <dbReference type="ARBA" id="ARBA00022777"/>
    </source>
</evidence>
<dbReference type="PANTHER" id="PTHR24363">
    <property type="entry name" value="SERINE/THREONINE PROTEIN KINASE"/>
    <property type="match status" value="1"/>
</dbReference>
<sequence length="530" mass="58031">MDPTELRGYRIIRPLGQGGFGKTFLVEDMHSATQQQYVIKQLHPQNADPANYAIAQERFQKEATVLLELSRKHRQIPRLYGYFFHDENFYLVQEYIEGMTLSEKVRREGPLSQAFLGETLIAILQILEVVHAENIIHRDIKPDNLIIRNSDQQPFLIDFGAVKECVSGVQGQMAGTSIIIGSPGFLAPEQADGHPVFASDLYSLGMTAIYLLTGKLPQQLPKDRRTYTPLWRSSAPEVSPRFAAVIDRAVQIFLDDRYSSAREMSQDLEAAIAHPSAPIPLEPTKVSYFQPSPSQPGSVQTPTEVAPTGNLSGANPIQRTSGLPTGLWWGLMGGVAIAVVAIGGFLLATNKTKEPVPESSPASPSPENSVPVIESPSLTPSPEPSSPSPEPSSPSPEPSSPSPEPSSPSPQPSTPAPTDTSQVNEGEAISLLEQLYFNLSNKNYAATQGAFSPQLADIFDPGFFNQFSRVTVENLTVTARTNNSISFIGENTYVYRDGSTQREERSYTVRTVDGRLVVTASEFIRVTKFR</sequence>
<dbReference type="EC" id="2.7.11.1" evidence="1"/>
<evidence type="ECO:0000256" key="10">
    <source>
        <dbReference type="SAM" id="MobiDB-lite"/>
    </source>
</evidence>
<gene>
    <name evidence="13" type="ordered locus">Cyan7425_2424</name>
</gene>
<evidence type="ECO:0000256" key="3">
    <source>
        <dbReference type="ARBA" id="ARBA00022679"/>
    </source>
</evidence>
<dbReference type="InterPro" id="IPR008271">
    <property type="entry name" value="Ser/Thr_kinase_AS"/>
</dbReference>
<dbReference type="PROSITE" id="PS00107">
    <property type="entry name" value="PROTEIN_KINASE_ATP"/>
    <property type="match status" value="1"/>
</dbReference>
<dbReference type="STRING" id="395961.Cyan7425_2424"/>
<keyword evidence="11" id="KW-0472">Membrane</keyword>
<dbReference type="CDD" id="cd14014">
    <property type="entry name" value="STKc_PknB_like"/>
    <property type="match status" value="1"/>
</dbReference>
<comment type="catalytic activity">
    <reaction evidence="8">
        <text>L-seryl-[protein] + ATP = O-phospho-L-seryl-[protein] + ADP + H(+)</text>
        <dbReference type="Rhea" id="RHEA:17989"/>
        <dbReference type="Rhea" id="RHEA-COMP:9863"/>
        <dbReference type="Rhea" id="RHEA-COMP:11604"/>
        <dbReference type="ChEBI" id="CHEBI:15378"/>
        <dbReference type="ChEBI" id="CHEBI:29999"/>
        <dbReference type="ChEBI" id="CHEBI:30616"/>
        <dbReference type="ChEBI" id="CHEBI:83421"/>
        <dbReference type="ChEBI" id="CHEBI:456216"/>
        <dbReference type="EC" id="2.7.11.1"/>
    </reaction>
</comment>
<accession>B8HX91</accession>
<keyword evidence="6 9" id="KW-0067">ATP-binding</keyword>
<evidence type="ECO:0000256" key="1">
    <source>
        <dbReference type="ARBA" id="ARBA00012513"/>
    </source>
</evidence>
<feature type="region of interest" description="Disordered" evidence="10">
    <location>
        <begin position="352"/>
        <end position="423"/>
    </location>
</feature>
<feature type="compositionally biased region" description="Pro residues" evidence="10">
    <location>
        <begin position="379"/>
        <end position="415"/>
    </location>
</feature>
<dbReference type="GO" id="GO:0005524">
    <property type="term" value="F:ATP binding"/>
    <property type="evidence" value="ECO:0007669"/>
    <property type="project" value="UniProtKB-UniRule"/>
</dbReference>
<dbReference type="eggNOG" id="COG0515">
    <property type="taxonomic scope" value="Bacteria"/>
</dbReference>
<dbReference type="PANTHER" id="PTHR24363:SF0">
    <property type="entry name" value="SERINE_THREONINE KINASE LIKE DOMAIN CONTAINING 1"/>
    <property type="match status" value="1"/>
</dbReference>
<dbReference type="InterPro" id="IPR000719">
    <property type="entry name" value="Prot_kinase_dom"/>
</dbReference>
<feature type="region of interest" description="Disordered" evidence="10">
    <location>
        <begin position="286"/>
        <end position="317"/>
    </location>
</feature>
<evidence type="ECO:0000256" key="4">
    <source>
        <dbReference type="ARBA" id="ARBA00022741"/>
    </source>
</evidence>
<dbReference type="InterPro" id="IPR011009">
    <property type="entry name" value="Kinase-like_dom_sf"/>
</dbReference>
<dbReference type="OrthoDB" id="428678at2"/>
<keyword evidence="5 13" id="KW-0418">Kinase</keyword>
<evidence type="ECO:0000256" key="7">
    <source>
        <dbReference type="ARBA" id="ARBA00047899"/>
    </source>
</evidence>
<keyword evidence="11" id="KW-0812">Transmembrane</keyword>
<feature type="binding site" evidence="9">
    <location>
        <position position="40"/>
    </location>
    <ligand>
        <name>ATP</name>
        <dbReference type="ChEBI" id="CHEBI:30616"/>
    </ligand>
</feature>
<evidence type="ECO:0000256" key="6">
    <source>
        <dbReference type="ARBA" id="ARBA00022840"/>
    </source>
</evidence>